<dbReference type="InterPro" id="IPR045942">
    <property type="entry name" value="DUF6362"/>
</dbReference>
<feature type="domain" description="DUF6362" evidence="1">
    <location>
        <begin position="63"/>
        <end position="137"/>
    </location>
</feature>
<sequence>MTLAELESLILDRLLEAQVCMKALRVTGVRPGLPSTFWPETETNESERWHVVKDQIISGIKTDDPLKPRRAPPPAAAISRMEETWGWLAGIRNENSRKAVAIKVFAWVHKESTSTLARNMGINRVTLNRRYNAGMEELMARFCKTSVLPDPADEDLVHHFRPNQAMSNRNIAASAA</sequence>
<dbReference type="Proteomes" id="UP000053235">
    <property type="component" value="Unassembled WGS sequence"/>
</dbReference>
<accession>A0A0M6ZWN0</accession>
<dbReference type="RefSeq" id="WP_055671081.1">
    <property type="nucleotide sequence ID" value="NZ_CXWD01000004.1"/>
</dbReference>
<organism evidence="2 3">
    <name type="scientific">Roseibium alexandrii</name>
    <dbReference type="NCBI Taxonomy" id="388408"/>
    <lineage>
        <taxon>Bacteria</taxon>
        <taxon>Pseudomonadati</taxon>
        <taxon>Pseudomonadota</taxon>
        <taxon>Alphaproteobacteria</taxon>
        <taxon>Hyphomicrobiales</taxon>
        <taxon>Stappiaceae</taxon>
        <taxon>Roseibium</taxon>
    </lineage>
</organism>
<protein>
    <recommendedName>
        <fullName evidence="1">DUF6362 domain-containing protein</fullName>
    </recommendedName>
</protein>
<dbReference type="Pfam" id="PF19889">
    <property type="entry name" value="DUF6362"/>
    <property type="match status" value="1"/>
</dbReference>
<name>A0A0M6ZWN0_9HYPH</name>
<gene>
    <name evidence="2" type="ORF">LAX5112_01245</name>
</gene>
<keyword evidence="3" id="KW-1185">Reference proteome</keyword>
<proteinExistence type="predicted"/>
<dbReference type="STRING" id="388408.LAX5112_01245"/>
<evidence type="ECO:0000313" key="3">
    <source>
        <dbReference type="Proteomes" id="UP000053235"/>
    </source>
</evidence>
<dbReference type="EMBL" id="CXWD01000004">
    <property type="protein sequence ID" value="CTQ67168.1"/>
    <property type="molecule type" value="Genomic_DNA"/>
</dbReference>
<dbReference type="AlphaFoldDB" id="A0A0M6ZWN0"/>
<reference evidence="3" key="1">
    <citation type="submission" date="2015-07" db="EMBL/GenBank/DDBJ databases">
        <authorList>
            <person name="Rodrigo-Torres Lidia"/>
            <person name="Arahal R.David."/>
        </authorList>
    </citation>
    <scope>NUCLEOTIDE SEQUENCE [LARGE SCALE GENOMIC DNA]</scope>
    <source>
        <strain evidence="3">CECT 5112</strain>
    </source>
</reference>
<evidence type="ECO:0000313" key="2">
    <source>
        <dbReference type="EMBL" id="CTQ67168.1"/>
    </source>
</evidence>
<evidence type="ECO:0000259" key="1">
    <source>
        <dbReference type="Pfam" id="PF19889"/>
    </source>
</evidence>